<dbReference type="PANTHER" id="PTHR43823:SF3">
    <property type="entry name" value="MULTIDRUG EXPORT PROTEIN MEPA"/>
    <property type="match status" value="1"/>
</dbReference>
<proteinExistence type="inferred from homology"/>
<evidence type="ECO:0000256" key="3">
    <source>
        <dbReference type="ARBA" id="ARBA00022106"/>
    </source>
</evidence>
<dbReference type="InterPro" id="IPR051327">
    <property type="entry name" value="MATE_MepA_subfamily"/>
</dbReference>
<reference evidence="11" key="2">
    <citation type="submission" date="2021-04" db="EMBL/GenBank/DDBJ databases">
        <authorList>
            <person name="Gilroy R."/>
        </authorList>
    </citation>
    <scope>NUCLEOTIDE SEQUENCE</scope>
    <source>
        <strain evidence="11">2239</strain>
    </source>
</reference>
<evidence type="ECO:0000256" key="4">
    <source>
        <dbReference type="ARBA" id="ARBA00022448"/>
    </source>
</evidence>
<sequence>MQQSAGASSAQFIKMTQTPIPKLIVTLAAPTVASMLVSSIYNLADTFFVGQLNTNSATGAVGVVFSLMAVLQAFGFMVGMGSGSVISRLLGQQESARASHIASMGFFTSLSCGALLGVGGLLFLEPLMKLLGATDTILPYACDYGRYILAAAPLMCASFTMNNMLRYEGKAAFAMIGLTTGGILNILLDPLFIFVFGMGIAGAALATALSQCVSFCLLLAMFLSGKSQLHLSVRLIGRDLPGLKNILACGLPSFARQALASVATALLNWQAGQCGGDAAVAAMSVVGRIFMFVFAVMLGIGQGFQPVAGYNYGAGKFDRLRQAFRFTLLLGEGCICVVALGTFWAAPWLIQAFRNDPQVIEIGVLACRLQCCAMLLVPVGTCANMLFQSTGQSAAATFLSSLRQGLYYLPLMFVLPLVIGLRGVQIAQPLADVLTFITSVPFLLRFFSQLPRQDRE</sequence>
<dbReference type="PANTHER" id="PTHR43823">
    <property type="entry name" value="SPORULATION PROTEIN YKVU"/>
    <property type="match status" value="1"/>
</dbReference>
<comment type="subcellular location">
    <subcellularLocation>
        <location evidence="1">Cell membrane</location>
        <topology evidence="1">Multi-pass membrane protein</topology>
    </subcellularLocation>
</comment>
<dbReference type="GO" id="GO:0015297">
    <property type="term" value="F:antiporter activity"/>
    <property type="evidence" value="ECO:0007669"/>
    <property type="project" value="InterPro"/>
</dbReference>
<dbReference type="GO" id="GO:0046677">
    <property type="term" value="P:response to antibiotic"/>
    <property type="evidence" value="ECO:0007669"/>
    <property type="project" value="UniProtKB-KW"/>
</dbReference>
<dbReference type="PIRSF" id="PIRSF006603">
    <property type="entry name" value="DinF"/>
    <property type="match status" value="1"/>
</dbReference>
<dbReference type="InterPro" id="IPR002528">
    <property type="entry name" value="MATE_fam"/>
</dbReference>
<reference evidence="11" key="1">
    <citation type="journal article" date="2021" name="PeerJ">
        <title>Extensive microbial diversity within the chicken gut microbiome revealed by metagenomics and culture.</title>
        <authorList>
            <person name="Gilroy R."/>
            <person name="Ravi A."/>
            <person name="Getino M."/>
            <person name="Pursley I."/>
            <person name="Horton D.L."/>
            <person name="Alikhan N.F."/>
            <person name="Baker D."/>
            <person name="Gharbi K."/>
            <person name="Hall N."/>
            <person name="Watson M."/>
            <person name="Adriaenssens E.M."/>
            <person name="Foster-Nyarko E."/>
            <person name="Jarju S."/>
            <person name="Secka A."/>
            <person name="Antonio M."/>
            <person name="Oren A."/>
            <person name="Chaudhuri R.R."/>
            <person name="La Ragione R."/>
            <person name="Hildebrand F."/>
            <person name="Pallen M.J."/>
        </authorList>
    </citation>
    <scope>NUCLEOTIDE SEQUENCE</scope>
    <source>
        <strain evidence="11">2239</strain>
    </source>
</reference>
<name>A0A9D2AEA2_9FIRM</name>
<feature type="transmembrane region" description="Helical" evidence="10">
    <location>
        <begin position="326"/>
        <end position="350"/>
    </location>
</feature>
<dbReference type="Proteomes" id="UP000824193">
    <property type="component" value="Unassembled WGS sequence"/>
</dbReference>
<dbReference type="InterPro" id="IPR048279">
    <property type="entry name" value="MdtK-like"/>
</dbReference>
<feature type="transmembrane region" description="Helical" evidence="10">
    <location>
        <begin position="56"/>
        <end position="80"/>
    </location>
</feature>
<comment type="similarity">
    <text evidence="2">Belongs to the multi antimicrobial extrusion (MATE) (TC 2.A.66.1) family. MepA subfamily.</text>
</comment>
<feature type="transmembrane region" description="Helical" evidence="10">
    <location>
        <begin position="200"/>
        <end position="224"/>
    </location>
</feature>
<evidence type="ECO:0000256" key="10">
    <source>
        <dbReference type="SAM" id="Phobius"/>
    </source>
</evidence>
<keyword evidence="7 10" id="KW-1133">Transmembrane helix</keyword>
<dbReference type="NCBIfam" id="TIGR00797">
    <property type="entry name" value="matE"/>
    <property type="match status" value="1"/>
</dbReference>
<feature type="transmembrane region" description="Helical" evidence="10">
    <location>
        <begin position="23"/>
        <end position="44"/>
    </location>
</feature>
<accession>A0A9D2AEA2</accession>
<evidence type="ECO:0000313" key="11">
    <source>
        <dbReference type="EMBL" id="HIX06608.1"/>
    </source>
</evidence>
<feature type="transmembrane region" description="Helical" evidence="10">
    <location>
        <begin position="101"/>
        <end position="124"/>
    </location>
</feature>
<evidence type="ECO:0000256" key="2">
    <source>
        <dbReference type="ARBA" id="ARBA00008417"/>
    </source>
</evidence>
<dbReference type="GO" id="GO:0005886">
    <property type="term" value="C:plasma membrane"/>
    <property type="evidence" value="ECO:0007669"/>
    <property type="project" value="UniProtKB-SubCell"/>
</dbReference>
<evidence type="ECO:0000256" key="9">
    <source>
        <dbReference type="ARBA" id="ARBA00023251"/>
    </source>
</evidence>
<evidence type="ECO:0000313" key="12">
    <source>
        <dbReference type="Proteomes" id="UP000824193"/>
    </source>
</evidence>
<dbReference type="Pfam" id="PF01554">
    <property type="entry name" value="MatE"/>
    <property type="match status" value="2"/>
</dbReference>
<dbReference type="AlphaFoldDB" id="A0A9D2AEA2"/>
<keyword evidence="6 10" id="KW-0812">Transmembrane</keyword>
<comment type="caution">
    <text evidence="11">The sequence shown here is derived from an EMBL/GenBank/DDBJ whole genome shotgun (WGS) entry which is preliminary data.</text>
</comment>
<gene>
    <name evidence="11" type="ORF">H9865_11025</name>
</gene>
<evidence type="ECO:0000256" key="8">
    <source>
        <dbReference type="ARBA" id="ARBA00023136"/>
    </source>
</evidence>
<feature type="transmembrane region" description="Helical" evidence="10">
    <location>
        <begin position="362"/>
        <end position="386"/>
    </location>
</feature>
<feature type="transmembrane region" description="Helical" evidence="10">
    <location>
        <begin position="406"/>
        <end position="424"/>
    </location>
</feature>
<evidence type="ECO:0000256" key="5">
    <source>
        <dbReference type="ARBA" id="ARBA00022475"/>
    </source>
</evidence>
<evidence type="ECO:0000256" key="6">
    <source>
        <dbReference type="ARBA" id="ARBA00022692"/>
    </source>
</evidence>
<evidence type="ECO:0000256" key="7">
    <source>
        <dbReference type="ARBA" id="ARBA00022989"/>
    </source>
</evidence>
<protein>
    <recommendedName>
        <fullName evidence="3">Multidrug export protein MepA</fullName>
    </recommendedName>
</protein>
<feature type="transmembrane region" description="Helical" evidence="10">
    <location>
        <begin position="279"/>
        <end position="300"/>
    </location>
</feature>
<keyword evidence="9" id="KW-0046">Antibiotic resistance</keyword>
<organism evidence="11 12">
    <name type="scientific">Candidatus Allofournierella pullicola</name>
    <dbReference type="NCBI Taxonomy" id="2838596"/>
    <lineage>
        <taxon>Bacteria</taxon>
        <taxon>Bacillati</taxon>
        <taxon>Bacillota</taxon>
        <taxon>Clostridia</taxon>
        <taxon>Eubacteriales</taxon>
        <taxon>Oscillospiraceae</taxon>
        <taxon>Allofournierella</taxon>
    </lineage>
</organism>
<keyword evidence="8 10" id="KW-0472">Membrane</keyword>
<keyword evidence="4" id="KW-0813">Transport</keyword>
<evidence type="ECO:0000256" key="1">
    <source>
        <dbReference type="ARBA" id="ARBA00004651"/>
    </source>
</evidence>
<dbReference type="GO" id="GO:0042910">
    <property type="term" value="F:xenobiotic transmembrane transporter activity"/>
    <property type="evidence" value="ECO:0007669"/>
    <property type="project" value="InterPro"/>
</dbReference>
<dbReference type="EMBL" id="DXFW01000039">
    <property type="protein sequence ID" value="HIX06608.1"/>
    <property type="molecule type" value="Genomic_DNA"/>
</dbReference>
<keyword evidence="5" id="KW-1003">Cell membrane</keyword>
<feature type="transmembrane region" description="Helical" evidence="10">
    <location>
        <begin position="430"/>
        <end position="447"/>
    </location>
</feature>
<dbReference type="CDD" id="cd13143">
    <property type="entry name" value="MATE_MepA_like"/>
    <property type="match status" value="1"/>
</dbReference>
<feature type="transmembrane region" description="Helical" evidence="10">
    <location>
        <begin position="172"/>
        <end position="194"/>
    </location>
</feature>
<dbReference type="InterPro" id="IPR045070">
    <property type="entry name" value="MATE_MepA-like"/>
</dbReference>